<evidence type="ECO:0000313" key="3">
    <source>
        <dbReference type="EMBL" id="RAS65288.1"/>
    </source>
</evidence>
<evidence type="ECO:0000313" key="1">
    <source>
        <dbReference type="EMBL" id="RAS51971.1"/>
    </source>
</evidence>
<dbReference type="EMBL" id="QLTR01000008">
    <property type="protein sequence ID" value="RAS65288.1"/>
    <property type="molecule type" value="Genomic_DNA"/>
</dbReference>
<sequence length="26" mass="3082">MILRKIINLSWIHILSCDQMISPKNN</sequence>
<dbReference type="AlphaFoldDB" id="A0A329E858"/>
<name>A0A329E858_VIBDI</name>
<evidence type="ECO:0000313" key="2">
    <source>
        <dbReference type="EMBL" id="RAS61469.1"/>
    </source>
</evidence>
<gene>
    <name evidence="3" type="ORF">DET48_108164</name>
    <name evidence="2" type="ORF">DET48_1171</name>
    <name evidence="1" type="ORF">DET48_1771</name>
</gene>
<organism evidence="2 4">
    <name type="scientific">Vibrio diazotrophicus</name>
    <dbReference type="NCBI Taxonomy" id="685"/>
    <lineage>
        <taxon>Bacteria</taxon>
        <taxon>Pseudomonadati</taxon>
        <taxon>Pseudomonadota</taxon>
        <taxon>Gammaproteobacteria</taxon>
        <taxon>Vibrionales</taxon>
        <taxon>Vibrionaceae</taxon>
        <taxon>Vibrio</taxon>
    </lineage>
</organism>
<reference evidence="2 4" key="1">
    <citation type="submission" date="2018-06" db="EMBL/GenBank/DDBJ databases">
        <title>Freshwater and sediment microbial communities from various areas in North America, analyzing microbe dynamics in response to fracking.</title>
        <authorList>
            <person name="Lamendella R."/>
        </authorList>
    </citation>
    <scope>NUCLEOTIDE SEQUENCE [LARGE SCALE GENOMIC DNA]</scope>
    <source>
        <strain evidence="2 4">99A</strain>
    </source>
</reference>
<feature type="non-terminal residue" evidence="2">
    <location>
        <position position="26"/>
    </location>
</feature>
<dbReference type="Proteomes" id="UP000248729">
    <property type="component" value="Unassembled WGS sequence"/>
</dbReference>
<evidence type="ECO:0000313" key="4">
    <source>
        <dbReference type="Proteomes" id="UP000248729"/>
    </source>
</evidence>
<protein>
    <submittedName>
        <fullName evidence="2">Uncharacterized protein</fullName>
    </submittedName>
</protein>
<dbReference type="EMBL" id="QLTR01000077">
    <property type="protein sequence ID" value="RAS51971.1"/>
    <property type="molecule type" value="Genomic_DNA"/>
</dbReference>
<dbReference type="EMBL" id="QLTR01000017">
    <property type="protein sequence ID" value="RAS61469.1"/>
    <property type="molecule type" value="Genomic_DNA"/>
</dbReference>
<comment type="caution">
    <text evidence="2">The sequence shown here is derived from an EMBL/GenBank/DDBJ whole genome shotgun (WGS) entry which is preliminary data.</text>
</comment>
<accession>A0A329E858</accession>
<proteinExistence type="predicted"/>